<proteinExistence type="inferred from homology"/>
<dbReference type="GO" id="GO:0000329">
    <property type="term" value="C:fungal-type vacuole membrane"/>
    <property type="evidence" value="ECO:0007669"/>
    <property type="project" value="TreeGrafter"/>
</dbReference>
<dbReference type="GeneID" id="59333724"/>
<dbReference type="Pfam" id="PF04670">
    <property type="entry name" value="Gtr1_RagA"/>
    <property type="match status" value="1"/>
</dbReference>
<name>A0A8H6C884_9LECA</name>
<dbReference type="Proteomes" id="UP000593566">
    <property type="component" value="Unassembled WGS sequence"/>
</dbReference>
<sequence length="511" mass="56780">MNSLKKPQKKKVLLMGKSGSGKSSMRSIIFSNYVAKDVRRLGATIDVEHSTVKFLGSLILNLWDCGGQDAFTETYLTSQKSQTFSDVGVLIYVFDVESRSFEGHNPRDLLTYTAVISALAEYSPSAHVFALVHKIDLVQNIFRDQVIQDRTFAIQEYSGVFRKGLKVYGTTIWDQSLYKAWGDIVKSLVPNLHIIDGYLHDLAKETSAEEIILFERATFLTVTNVTSELGERNPYSDRQERLSNVIKTFKHSLSKYTHSSTASHPFAEIAIKAPRFNLILARLTNNTYVLVILPPGDLEIELSRFNIMAAKDRGSKLKEHMPGCEISILSAGETCGKCPLYLIQTFVFDTPTTTPGLPRFFFSRHPYLYRTTSHTARLPHGATNYPMESVVETYAILLKRLAHVVYDLFTTLGCIMLYITVLAAFSNVYLSATFYITVTSLISMTPQHEANSDNLRAAAEVQSGLPDEANAVTVDQSLAGISNGFSASTTASKVDSHVHVIPTEFLSAIPP</sequence>
<comment type="caution">
    <text evidence="5">The sequence shown here is derived from an EMBL/GenBank/DDBJ whole genome shotgun (WGS) entry which is preliminary data.</text>
</comment>
<dbReference type="PANTHER" id="PTHR11259">
    <property type="entry name" value="RAS-RELATED GTP BINDING RAG/GTR YEAST"/>
    <property type="match status" value="1"/>
</dbReference>
<dbReference type="FunFam" id="3.40.50.300:FF:000488">
    <property type="entry name" value="Small monomeric GTPase (Gtr1)"/>
    <property type="match status" value="1"/>
</dbReference>
<keyword evidence="4" id="KW-1133">Transmembrane helix</keyword>
<keyword evidence="3" id="KW-0342">GTP-binding</keyword>
<dbReference type="EMBL" id="JACCJB010000021">
    <property type="protein sequence ID" value="KAF6218775.1"/>
    <property type="molecule type" value="Genomic_DNA"/>
</dbReference>
<dbReference type="GO" id="GO:0009267">
    <property type="term" value="P:cellular response to starvation"/>
    <property type="evidence" value="ECO:0007669"/>
    <property type="project" value="TreeGrafter"/>
</dbReference>
<keyword evidence="6" id="KW-1185">Reference proteome</keyword>
<keyword evidence="4" id="KW-0812">Transmembrane</keyword>
<dbReference type="GO" id="GO:1990131">
    <property type="term" value="C:Gtr1-Gtr2 GTPase complex"/>
    <property type="evidence" value="ECO:0007669"/>
    <property type="project" value="TreeGrafter"/>
</dbReference>
<dbReference type="PANTHER" id="PTHR11259:SF1">
    <property type="entry name" value="RAS-RELATED GTP-BINDING PROTEIN"/>
    <property type="match status" value="1"/>
</dbReference>
<dbReference type="Gene3D" id="3.40.50.300">
    <property type="entry name" value="P-loop containing nucleotide triphosphate hydrolases"/>
    <property type="match status" value="1"/>
</dbReference>
<dbReference type="GO" id="GO:1904263">
    <property type="term" value="P:positive regulation of TORC1 signaling"/>
    <property type="evidence" value="ECO:0007669"/>
    <property type="project" value="TreeGrafter"/>
</dbReference>
<dbReference type="Gene3D" id="3.30.450.190">
    <property type="match status" value="1"/>
</dbReference>
<evidence type="ECO:0000313" key="6">
    <source>
        <dbReference type="Proteomes" id="UP000593566"/>
    </source>
</evidence>
<gene>
    <name evidence="5" type="ORF">HO133_005318</name>
</gene>
<comment type="similarity">
    <text evidence="1">Belongs to the GTR/RAG GTP-binding protein family.</text>
</comment>
<dbReference type="RefSeq" id="XP_037148210.1">
    <property type="nucleotide sequence ID" value="XM_037296228.1"/>
</dbReference>
<keyword evidence="2" id="KW-0547">Nucleotide-binding</keyword>
<feature type="transmembrane region" description="Helical" evidence="4">
    <location>
        <begin position="404"/>
        <end position="425"/>
    </location>
</feature>
<dbReference type="InterPro" id="IPR006762">
    <property type="entry name" value="Gtr1_RagA"/>
</dbReference>
<dbReference type="GO" id="GO:0005525">
    <property type="term" value="F:GTP binding"/>
    <property type="evidence" value="ECO:0007669"/>
    <property type="project" value="UniProtKB-KW"/>
</dbReference>
<accession>A0A8H6C884</accession>
<evidence type="ECO:0000313" key="5">
    <source>
        <dbReference type="EMBL" id="KAF6218775.1"/>
    </source>
</evidence>
<dbReference type="AlphaFoldDB" id="A0A8H6C884"/>
<dbReference type="GO" id="GO:0010507">
    <property type="term" value="P:negative regulation of autophagy"/>
    <property type="evidence" value="ECO:0007669"/>
    <property type="project" value="TreeGrafter"/>
</dbReference>
<keyword evidence="4" id="KW-0472">Membrane</keyword>
<evidence type="ECO:0000256" key="2">
    <source>
        <dbReference type="ARBA" id="ARBA00022741"/>
    </source>
</evidence>
<protein>
    <recommendedName>
        <fullName evidence="7">GTP-binding protein</fullName>
    </recommendedName>
</protein>
<dbReference type="GO" id="GO:0005634">
    <property type="term" value="C:nucleus"/>
    <property type="evidence" value="ECO:0007669"/>
    <property type="project" value="TreeGrafter"/>
</dbReference>
<evidence type="ECO:0008006" key="7">
    <source>
        <dbReference type="Google" id="ProtNLM"/>
    </source>
</evidence>
<dbReference type="InterPro" id="IPR027417">
    <property type="entry name" value="P-loop_NTPase"/>
</dbReference>
<evidence type="ECO:0000256" key="4">
    <source>
        <dbReference type="SAM" id="Phobius"/>
    </source>
</evidence>
<reference evidence="5 6" key="1">
    <citation type="journal article" date="2020" name="Genomics">
        <title>Complete, high-quality genomes from long-read metagenomic sequencing of two wolf lichen thalli reveals enigmatic genome architecture.</title>
        <authorList>
            <person name="McKenzie S.K."/>
            <person name="Walston R.F."/>
            <person name="Allen J.L."/>
        </authorList>
    </citation>
    <scope>NUCLEOTIDE SEQUENCE [LARGE SCALE GENOMIC DNA]</scope>
    <source>
        <strain evidence="5">WasteWater1</strain>
    </source>
</reference>
<dbReference type="SUPFAM" id="SSF52540">
    <property type="entry name" value="P-loop containing nucleoside triphosphate hydrolases"/>
    <property type="match status" value="1"/>
</dbReference>
<evidence type="ECO:0000256" key="3">
    <source>
        <dbReference type="ARBA" id="ARBA00023134"/>
    </source>
</evidence>
<evidence type="ECO:0000256" key="1">
    <source>
        <dbReference type="ARBA" id="ARBA00007756"/>
    </source>
</evidence>
<organism evidence="5 6">
    <name type="scientific">Letharia lupina</name>
    <dbReference type="NCBI Taxonomy" id="560253"/>
    <lineage>
        <taxon>Eukaryota</taxon>
        <taxon>Fungi</taxon>
        <taxon>Dikarya</taxon>
        <taxon>Ascomycota</taxon>
        <taxon>Pezizomycotina</taxon>
        <taxon>Lecanoromycetes</taxon>
        <taxon>OSLEUM clade</taxon>
        <taxon>Lecanoromycetidae</taxon>
        <taxon>Lecanorales</taxon>
        <taxon>Lecanorineae</taxon>
        <taxon>Parmeliaceae</taxon>
        <taxon>Letharia</taxon>
    </lineage>
</organism>
<dbReference type="GO" id="GO:0003924">
    <property type="term" value="F:GTPase activity"/>
    <property type="evidence" value="ECO:0007669"/>
    <property type="project" value="TreeGrafter"/>
</dbReference>